<dbReference type="PIRSF" id="PIRSF016184">
    <property type="entry name" value="PhzC_PhzF"/>
    <property type="match status" value="1"/>
</dbReference>
<dbReference type="AlphaFoldDB" id="A0AB39V462"/>
<proteinExistence type="inferred from homology"/>
<gene>
    <name evidence="4" type="ORF">AB8B28_10060</name>
</gene>
<dbReference type="GO" id="GO:0016853">
    <property type="term" value="F:isomerase activity"/>
    <property type="evidence" value="ECO:0007669"/>
    <property type="project" value="UniProtKB-KW"/>
</dbReference>
<dbReference type="KEGG" id="lala:AB8B28_10060"/>
<evidence type="ECO:0000256" key="3">
    <source>
        <dbReference type="PIRSR" id="PIRSR016184-1"/>
    </source>
</evidence>
<dbReference type="NCBIfam" id="TIGR00654">
    <property type="entry name" value="PhzF_family"/>
    <property type="match status" value="1"/>
</dbReference>
<comment type="similarity">
    <text evidence="1">Belongs to the PhzF family.</text>
</comment>
<name>A0AB39V462_9FUSO</name>
<protein>
    <submittedName>
        <fullName evidence="4">PhzF family phenazine biosynthesis protein</fullName>
    </submittedName>
</protein>
<dbReference type="Pfam" id="PF02567">
    <property type="entry name" value="PhzC-PhzF"/>
    <property type="match status" value="1"/>
</dbReference>
<evidence type="ECO:0000313" key="4">
    <source>
        <dbReference type="EMBL" id="XDU61978.1"/>
    </source>
</evidence>
<dbReference type="RefSeq" id="WP_369715598.1">
    <property type="nucleotide sequence ID" value="NZ_CP165647.1"/>
</dbReference>
<dbReference type="PANTHER" id="PTHR13774">
    <property type="entry name" value="PHENAZINE BIOSYNTHESIS PROTEIN"/>
    <property type="match status" value="1"/>
</dbReference>
<dbReference type="Gene3D" id="3.10.310.10">
    <property type="entry name" value="Diaminopimelate Epimerase, Chain A, domain 1"/>
    <property type="match status" value="2"/>
</dbReference>
<sequence length="280" mass="31598">MKQYIVDAFTDKVFSGNPAAICILDEWLSDEIMLSIAKENNLSETAFAIKQKTKDNANAIHYKLRWFTPGGEIDLCGHATLACAFVIMNYYEKNLKTVIFDTLSGKLTVNRKNGDLYELDFPAYDLKQVEITNEMIELIGKKPTEAYLGRDLMCIFDDEKFILSADLDSEKIKKLDGLLLHITAQHSNHSLNSKIKNTTDKIDCISRSFAPKLNVYEDSVCGSGHCHIAPYWIKKLQKENLTAYQASKRSGTLYCSLANNGRMKMSGKAALFAISEIFYE</sequence>
<keyword evidence="2" id="KW-0413">Isomerase</keyword>
<evidence type="ECO:0000256" key="2">
    <source>
        <dbReference type="ARBA" id="ARBA00023235"/>
    </source>
</evidence>
<reference evidence="4" key="1">
    <citation type="submission" date="2024-07" db="EMBL/GenBank/DDBJ databases">
        <authorList>
            <person name="Li X.-J."/>
            <person name="Wang X."/>
        </authorList>
    </citation>
    <scope>NUCLEOTIDE SEQUENCE</scope>
    <source>
        <strain evidence="4">HSP-536</strain>
    </source>
</reference>
<dbReference type="EMBL" id="CP165647">
    <property type="protein sequence ID" value="XDU61978.1"/>
    <property type="molecule type" value="Genomic_DNA"/>
</dbReference>
<dbReference type="PANTHER" id="PTHR13774:SF17">
    <property type="entry name" value="PHENAZINE BIOSYNTHESIS-LIKE DOMAIN-CONTAINING PROTEIN"/>
    <property type="match status" value="1"/>
</dbReference>
<evidence type="ECO:0000256" key="1">
    <source>
        <dbReference type="ARBA" id="ARBA00008270"/>
    </source>
</evidence>
<feature type="active site" evidence="3">
    <location>
        <position position="44"/>
    </location>
</feature>
<dbReference type="SUPFAM" id="SSF54506">
    <property type="entry name" value="Diaminopimelate epimerase-like"/>
    <property type="match status" value="1"/>
</dbReference>
<dbReference type="GO" id="GO:0005737">
    <property type="term" value="C:cytoplasm"/>
    <property type="evidence" value="ECO:0007669"/>
    <property type="project" value="TreeGrafter"/>
</dbReference>
<accession>A0AB39V462</accession>
<dbReference type="InterPro" id="IPR003719">
    <property type="entry name" value="Phenazine_PhzF-like"/>
</dbReference>
<organism evidence="4">
    <name type="scientific">Leptotrichia alba</name>
    <dbReference type="NCBI Taxonomy" id="3239304"/>
    <lineage>
        <taxon>Bacteria</taxon>
        <taxon>Fusobacteriati</taxon>
        <taxon>Fusobacteriota</taxon>
        <taxon>Fusobacteriia</taxon>
        <taxon>Fusobacteriales</taxon>
        <taxon>Leptotrichiaceae</taxon>
        <taxon>Leptotrichia</taxon>
    </lineage>
</organism>